<evidence type="ECO:0000313" key="2">
    <source>
        <dbReference type="Proteomes" id="UP001432099"/>
    </source>
</evidence>
<evidence type="ECO:0008006" key="3">
    <source>
        <dbReference type="Google" id="ProtNLM"/>
    </source>
</evidence>
<sequence>MEYGISGYQSDYRYVRSEVVELAHESISLAGNGKVDQIYLLGMKEGDQLIYHDITLVIESGVTSEREFYPIPTSKGMGGGIDLVDFSHNGQLDIGVYIFSGGTGNQVDYYIFFNHEAKMMLGFSNKMLEEKLKFQVSYLPNYQVEIKNLNTQEVTVVDVSKRSQDYLEAIYNEKGELKQTLKGVVAPVSRSSAIKSQDSLPGHDLVLTQRILGRSHNDTLGYVHSNIGFKKGSYFVYRTSISQ</sequence>
<protein>
    <recommendedName>
        <fullName evidence="3">VCBS repeat-containing protein</fullName>
    </recommendedName>
</protein>
<evidence type="ECO:0000313" key="1">
    <source>
        <dbReference type="EMBL" id="BEH91161.1"/>
    </source>
</evidence>
<proteinExistence type="predicted"/>
<dbReference type="EMBL" id="AP028127">
    <property type="protein sequence ID" value="BEH91161.1"/>
    <property type="molecule type" value="Genomic_DNA"/>
</dbReference>
<dbReference type="Proteomes" id="UP001432099">
    <property type="component" value="Chromosome"/>
</dbReference>
<dbReference type="RefSeq" id="WP_338617250.1">
    <property type="nucleotide sequence ID" value="NZ_AP028127.1"/>
</dbReference>
<accession>A0ABM8IIV4</accession>
<keyword evidence="2" id="KW-1185">Reference proteome</keyword>
<name>A0ABM8IIV4_9FIRM</name>
<reference evidence="1" key="1">
    <citation type="journal article" date="2024" name="Int. J. Syst. Evol. Microbiol.">
        <title>Turicibacter faecis sp. nov., isolated from faeces of heart failure mouse model.</title>
        <authorList>
            <person name="Imamura Y."/>
            <person name="Motooka D."/>
            <person name="Nakajima Y."/>
            <person name="Ito S."/>
            <person name="Kitakaze M."/>
            <person name="Iida T."/>
            <person name="Nakamura S."/>
        </authorList>
    </citation>
    <scope>NUCLEOTIDE SEQUENCE</scope>
    <source>
        <strain evidence="1">TC023</strain>
    </source>
</reference>
<gene>
    <name evidence="1" type="ORF">T23_12630</name>
</gene>
<organism evidence="1 2">
    <name type="scientific">Turicibacter faecis</name>
    <dbReference type="NCBI Taxonomy" id="2963365"/>
    <lineage>
        <taxon>Bacteria</taxon>
        <taxon>Bacillati</taxon>
        <taxon>Bacillota</taxon>
        <taxon>Erysipelotrichia</taxon>
        <taxon>Erysipelotrichales</taxon>
        <taxon>Turicibacteraceae</taxon>
        <taxon>Turicibacter</taxon>
    </lineage>
</organism>